<dbReference type="Proteomes" id="UP000182237">
    <property type="component" value="Chromosome I"/>
</dbReference>
<gene>
    <name evidence="5" type="ORF">SAMN04488539_2350</name>
</gene>
<sequence length="269" mass="29021">MSTAAPRTRPRSSPSPRPRPSPSQVVGEILLTAGALLLLFAFYEAFWTNLHSRGLQNDAQEALEEQWVNRASTVPELGDAFARMYIPAFGADYQFAIIEGVDEEELRAGPGRYPDTQLPGQPGNFAVAGHRVGKGAPFNDLGRLRSCDAIVVETQTHWLTYRVMPMSDDPLERAAEAAPCMPTELAQRVAAGDYAHVAGRHITLPEDVSVINPMPGLARAEVAEGLAGVMTLTTCHPQFSNAERMIVHAVYTDVADKSAGPPAAMTEVS</sequence>
<dbReference type="STRING" id="1203190.GCA_000312345_02097"/>
<dbReference type="Pfam" id="PF04203">
    <property type="entry name" value="Sortase"/>
    <property type="match status" value="1"/>
</dbReference>
<accession>A0A1H1UW46</accession>
<dbReference type="Gene3D" id="2.40.260.10">
    <property type="entry name" value="Sortase"/>
    <property type="match status" value="1"/>
</dbReference>
<feature type="compositionally biased region" description="Low complexity" evidence="3">
    <location>
        <begin position="1"/>
        <end position="12"/>
    </location>
</feature>
<evidence type="ECO:0000256" key="1">
    <source>
        <dbReference type="ARBA" id="ARBA00022801"/>
    </source>
</evidence>
<dbReference type="InterPro" id="IPR042003">
    <property type="entry name" value="Sortase_E"/>
</dbReference>
<dbReference type="CDD" id="cd05830">
    <property type="entry name" value="Sortase_E"/>
    <property type="match status" value="1"/>
</dbReference>
<evidence type="ECO:0000256" key="3">
    <source>
        <dbReference type="SAM" id="MobiDB-lite"/>
    </source>
</evidence>
<feature type="active site" description="Acyl-thioester intermediate" evidence="2">
    <location>
        <position position="235"/>
    </location>
</feature>
<dbReference type="eggNOG" id="COG3764">
    <property type="taxonomic scope" value="Bacteria"/>
</dbReference>
<dbReference type="RefSeq" id="WP_019194881.1">
    <property type="nucleotide sequence ID" value="NZ_LT629765.1"/>
</dbReference>
<keyword evidence="4" id="KW-0812">Transmembrane</keyword>
<name>A0A1H1UW46_9CORY</name>
<feature type="region of interest" description="Disordered" evidence="3">
    <location>
        <begin position="1"/>
        <end position="23"/>
    </location>
</feature>
<dbReference type="SUPFAM" id="SSF63817">
    <property type="entry name" value="Sortase"/>
    <property type="match status" value="1"/>
</dbReference>
<evidence type="ECO:0000256" key="2">
    <source>
        <dbReference type="PIRSR" id="PIRSR605754-1"/>
    </source>
</evidence>
<proteinExistence type="predicted"/>
<evidence type="ECO:0000256" key="4">
    <source>
        <dbReference type="SAM" id="Phobius"/>
    </source>
</evidence>
<feature type="active site" description="Proton donor/acceptor" evidence="2">
    <location>
        <position position="130"/>
    </location>
</feature>
<dbReference type="EMBL" id="LT629765">
    <property type="protein sequence ID" value="SDS76742.1"/>
    <property type="molecule type" value="Genomic_DNA"/>
</dbReference>
<feature type="transmembrane region" description="Helical" evidence="4">
    <location>
        <begin position="25"/>
        <end position="43"/>
    </location>
</feature>
<dbReference type="InterPro" id="IPR023365">
    <property type="entry name" value="Sortase_dom-sf"/>
</dbReference>
<evidence type="ECO:0000313" key="6">
    <source>
        <dbReference type="Proteomes" id="UP000182237"/>
    </source>
</evidence>
<dbReference type="NCBIfam" id="NF033747">
    <property type="entry name" value="class_E_sortase"/>
    <property type="match status" value="1"/>
</dbReference>
<protein>
    <submittedName>
        <fullName evidence="5">LPXTG-site transpeptidase (Sortase) family protein</fullName>
    </submittedName>
</protein>
<dbReference type="AlphaFoldDB" id="A0A1H1UW46"/>
<dbReference type="InterPro" id="IPR005754">
    <property type="entry name" value="Sortase"/>
</dbReference>
<dbReference type="OrthoDB" id="5242879at2"/>
<evidence type="ECO:0000313" key="5">
    <source>
        <dbReference type="EMBL" id="SDS76742.1"/>
    </source>
</evidence>
<dbReference type="InterPro" id="IPR053465">
    <property type="entry name" value="Sortase_Class_E"/>
</dbReference>
<keyword evidence="1" id="KW-0378">Hydrolase</keyword>
<organism evidence="5 6">
    <name type="scientific">Corynebacterium timonense</name>
    <dbReference type="NCBI Taxonomy" id="441500"/>
    <lineage>
        <taxon>Bacteria</taxon>
        <taxon>Bacillati</taxon>
        <taxon>Actinomycetota</taxon>
        <taxon>Actinomycetes</taxon>
        <taxon>Mycobacteriales</taxon>
        <taxon>Corynebacteriaceae</taxon>
        <taxon>Corynebacterium</taxon>
    </lineage>
</organism>
<dbReference type="GO" id="GO:0016787">
    <property type="term" value="F:hydrolase activity"/>
    <property type="evidence" value="ECO:0007669"/>
    <property type="project" value="UniProtKB-KW"/>
</dbReference>
<keyword evidence="4" id="KW-1133">Transmembrane helix</keyword>
<reference evidence="5 6" key="1">
    <citation type="submission" date="2016-10" db="EMBL/GenBank/DDBJ databases">
        <authorList>
            <person name="de Groot N.N."/>
        </authorList>
    </citation>
    <scope>NUCLEOTIDE SEQUENCE [LARGE SCALE GENOMIC DNA]</scope>
    <source>
        <strain evidence="5 6">DSM 45434</strain>
    </source>
</reference>
<keyword evidence="6" id="KW-1185">Reference proteome</keyword>
<keyword evidence="4" id="KW-0472">Membrane</keyword>